<proteinExistence type="predicted"/>
<organism evidence="1 2">
    <name type="scientific">Candidatus Nitrosomaritimum aestuariumsis</name>
    <dbReference type="NCBI Taxonomy" id="3342354"/>
    <lineage>
        <taxon>Archaea</taxon>
        <taxon>Nitrososphaerota</taxon>
        <taxon>Nitrososphaeria</taxon>
        <taxon>Nitrosopumilales</taxon>
        <taxon>Nitrosopumilaceae</taxon>
        <taxon>Candidatus Nitrosomaritimum</taxon>
    </lineage>
</organism>
<reference evidence="1 2" key="1">
    <citation type="journal article" date="2020" name="Appl. Environ. Microbiol.">
        <title>Genomic Characteristics of a Novel Species of Ammonia-Oxidizing Archaea from the Jiulong River Estuary.</title>
        <authorList>
            <person name="Zou D."/>
            <person name="Wan R."/>
            <person name="Han L."/>
            <person name="Xu M.N."/>
            <person name="Liu Y."/>
            <person name="Liu H."/>
            <person name="Kao S.J."/>
            <person name="Li M."/>
        </authorList>
    </citation>
    <scope>NUCLEOTIDE SEQUENCE [LARGE SCALE GENOMIC DNA]</scope>
    <source>
        <strain evidence="1">W2bin3</strain>
    </source>
</reference>
<dbReference type="Proteomes" id="UP000526786">
    <property type="component" value="Unassembled WGS sequence"/>
</dbReference>
<dbReference type="EMBL" id="JACENC010000271">
    <property type="protein sequence ID" value="MBA4454666.1"/>
    <property type="molecule type" value="Genomic_DNA"/>
</dbReference>
<comment type="caution">
    <text evidence="1">The sequence shown here is derived from an EMBL/GenBank/DDBJ whole genome shotgun (WGS) entry which is preliminary data.</text>
</comment>
<evidence type="ECO:0000313" key="2">
    <source>
        <dbReference type="Proteomes" id="UP000526786"/>
    </source>
</evidence>
<evidence type="ECO:0000313" key="1">
    <source>
        <dbReference type="EMBL" id="MBA4454666.1"/>
    </source>
</evidence>
<name>A0AC60W4P3_9ARCH</name>
<gene>
    <name evidence="1" type="ORF">H2B05_06970</name>
</gene>
<feature type="non-terminal residue" evidence="1">
    <location>
        <position position="231"/>
    </location>
</feature>
<protein>
    <submittedName>
        <fullName evidence="1">Uncharacterized protein</fullName>
    </submittedName>
</protein>
<accession>A0AC60W4P3</accession>
<sequence length="231" mass="26960">MSHNFLRFKKEFATIFLLLPLIVVNPAFAESTEIQMDWLIEGQLKEKTVTTQEAEIVSNYEELIEKEAKPIYDKFITGNKYSMGDYKITIDSEEGQVLAGMLIEQRDLRQESFQHKIKYYDRFSDGYVQIAEALLDPIGDSRYLIKGQAFDYNPNSNLELFVLERGYTMDNLEAIPNDIFTPKEFTLGRHLMDEATRSGEGEFDLREYSPNYLLLNKEQIQERMNEAFSEQ</sequence>